<accession>A0A090MSV1</accession>
<gene>
    <name evidence="2" type="ORF">BN961_02122</name>
</gene>
<dbReference type="AlphaFoldDB" id="A0A090MSV1"/>
<feature type="transmembrane region" description="Helical" evidence="1">
    <location>
        <begin position="71"/>
        <end position="91"/>
    </location>
</feature>
<organism evidence="2 3">
    <name type="scientific">Afipia felis</name>
    <name type="common">Cat scratch disease bacillus</name>
    <dbReference type="NCBI Taxonomy" id="1035"/>
    <lineage>
        <taxon>Bacteria</taxon>
        <taxon>Pseudomonadati</taxon>
        <taxon>Pseudomonadota</taxon>
        <taxon>Alphaproteobacteria</taxon>
        <taxon>Hyphomicrobiales</taxon>
        <taxon>Nitrobacteraceae</taxon>
        <taxon>Afipia</taxon>
    </lineage>
</organism>
<evidence type="ECO:0000256" key="1">
    <source>
        <dbReference type="SAM" id="Phobius"/>
    </source>
</evidence>
<evidence type="ECO:0000313" key="3">
    <source>
        <dbReference type="Proteomes" id="UP000035762"/>
    </source>
</evidence>
<dbReference type="STRING" id="1035.BN961_02122"/>
<proteinExistence type="predicted"/>
<keyword evidence="3" id="KW-1185">Reference proteome</keyword>
<name>A0A090MSV1_AFIFE</name>
<comment type="caution">
    <text evidence="2">The sequence shown here is derived from an EMBL/GenBank/DDBJ whole genome shotgun (WGS) entry which is preliminary data.</text>
</comment>
<evidence type="ECO:0000313" key="2">
    <source>
        <dbReference type="EMBL" id="CEG08704.1"/>
    </source>
</evidence>
<keyword evidence="1" id="KW-0472">Membrane</keyword>
<dbReference type="RefSeq" id="WP_048756557.1">
    <property type="nucleotide sequence ID" value="NZ_CCAZ020000001.1"/>
</dbReference>
<sequence>MSPLEVEAVVRQVLAAEREETEKHIDQVTMKTMVAILTSFGIDDDERLEIKADFQHLRRSRQAYELVQKTGLKAAITVVITATLGALWLGATSMLHK</sequence>
<keyword evidence="1" id="KW-1133">Transmembrane helix</keyword>
<dbReference type="EMBL" id="CCAZ020000001">
    <property type="protein sequence ID" value="CEG08704.1"/>
    <property type="molecule type" value="Genomic_DNA"/>
</dbReference>
<dbReference type="Proteomes" id="UP000035762">
    <property type="component" value="Unassembled WGS sequence"/>
</dbReference>
<keyword evidence="1" id="KW-0812">Transmembrane</keyword>
<protein>
    <submittedName>
        <fullName evidence="2">Uncharacterized protein</fullName>
    </submittedName>
</protein>
<reference evidence="2 3" key="1">
    <citation type="journal article" date="2014" name="Genome Announc.">
        <title>Genome Sequence of Afipia felis Strain 76713, Isolated in Hospital Water Using an Amoeba Co-Culture Procedure.</title>
        <authorList>
            <person name="Benamar S."/>
            <person name="La Scola B."/>
            <person name="Croce O."/>
        </authorList>
    </citation>
    <scope>NUCLEOTIDE SEQUENCE [LARGE SCALE GENOMIC DNA]</scope>
    <source>
        <strain evidence="2 3">76713</strain>
    </source>
</reference>